<dbReference type="Gene3D" id="3.10.20.30">
    <property type="match status" value="1"/>
</dbReference>
<reference evidence="1 2" key="1">
    <citation type="submission" date="2019-01" db="EMBL/GenBank/DDBJ databases">
        <authorList>
            <person name="Chen W.-M."/>
        </authorList>
    </citation>
    <scope>NUCLEOTIDE SEQUENCE [LARGE SCALE GENOMIC DNA]</scope>
    <source>
        <strain evidence="1 2">HPM-16</strain>
    </source>
</reference>
<gene>
    <name evidence="1" type="primary">thiS</name>
    <name evidence="1" type="ORF">EOE65_02435</name>
</gene>
<dbReference type="SUPFAM" id="SSF54285">
    <property type="entry name" value="MoaD/ThiS"/>
    <property type="match status" value="1"/>
</dbReference>
<dbReference type="Proteomes" id="UP000282818">
    <property type="component" value="Unassembled WGS sequence"/>
</dbReference>
<accession>A0A437QEU5</accession>
<dbReference type="InterPro" id="IPR016155">
    <property type="entry name" value="Mopterin_synth/thiamin_S_b"/>
</dbReference>
<protein>
    <submittedName>
        <fullName evidence="1">Sulfur carrier protein ThiS</fullName>
    </submittedName>
</protein>
<dbReference type="NCBIfam" id="TIGR01683">
    <property type="entry name" value="thiS"/>
    <property type="match status" value="1"/>
</dbReference>
<name>A0A437QEU5_9GAMM</name>
<proteinExistence type="predicted"/>
<sequence length="66" mass="7326">MRLTVNGEPVRVQQANNVAELLSTLNLHEKRVAVEINSEIIPRSEHPTTRVREGDRVEIVRAIGGG</sequence>
<dbReference type="EMBL" id="SACQ01000001">
    <property type="protein sequence ID" value="RVU32975.1"/>
    <property type="molecule type" value="Genomic_DNA"/>
</dbReference>
<dbReference type="AlphaFoldDB" id="A0A437QEU5"/>
<dbReference type="InterPro" id="IPR010035">
    <property type="entry name" value="Thi_S"/>
</dbReference>
<comment type="caution">
    <text evidence="1">The sequence shown here is derived from an EMBL/GenBank/DDBJ whole genome shotgun (WGS) entry which is preliminary data.</text>
</comment>
<dbReference type="Pfam" id="PF02597">
    <property type="entry name" value="ThiS"/>
    <property type="match status" value="1"/>
</dbReference>
<evidence type="ECO:0000313" key="1">
    <source>
        <dbReference type="EMBL" id="RVU32975.1"/>
    </source>
</evidence>
<dbReference type="InterPro" id="IPR012675">
    <property type="entry name" value="Beta-grasp_dom_sf"/>
</dbReference>
<organism evidence="1 2">
    <name type="scientific">Neptunomonas marina</name>
    <dbReference type="NCBI Taxonomy" id="1815562"/>
    <lineage>
        <taxon>Bacteria</taxon>
        <taxon>Pseudomonadati</taxon>
        <taxon>Pseudomonadota</taxon>
        <taxon>Gammaproteobacteria</taxon>
        <taxon>Oceanospirillales</taxon>
        <taxon>Oceanospirillaceae</taxon>
        <taxon>Neptunomonas</taxon>
    </lineage>
</organism>
<dbReference type="CDD" id="cd00565">
    <property type="entry name" value="Ubl_ThiS"/>
    <property type="match status" value="1"/>
</dbReference>
<dbReference type="InterPro" id="IPR003749">
    <property type="entry name" value="ThiS/MoaD-like"/>
</dbReference>
<dbReference type="PANTHER" id="PTHR34472">
    <property type="entry name" value="SULFUR CARRIER PROTEIN THIS"/>
    <property type="match status" value="1"/>
</dbReference>
<keyword evidence="2" id="KW-1185">Reference proteome</keyword>
<evidence type="ECO:0000313" key="2">
    <source>
        <dbReference type="Proteomes" id="UP000282818"/>
    </source>
</evidence>
<dbReference type="PANTHER" id="PTHR34472:SF1">
    <property type="entry name" value="SULFUR CARRIER PROTEIN THIS"/>
    <property type="match status" value="1"/>
</dbReference>